<dbReference type="Proteomes" id="UP000216605">
    <property type="component" value="Unassembled WGS sequence"/>
</dbReference>
<evidence type="ECO:0000313" key="7">
    <source>
        <dbReference type="EMBL" id="OYQ35052.1"/>
    </source>
</evidence>
<keyword evidence="8" id="KW-1185">Reference proteome</keyword>
<dbReference type="GO" id="GO:0009055">
    <property type="term" value="F:electron transfer activity"/>
    <property type="evidence" value="ECO:0007669"/>
    <property type="project" value="InterPro"/>
</dbReference>
<evidence type="ECO:0000256" key="1">
    <source>
        <dbReference type="ARBA" id="ARBA00022617"/>
    </source>
</evidence>
<name>A0A255Z0S0_9FLAO</name>
<evidence type="ECO:0000256" key="2">
    <source>
        <dbReference type="ARBA" id="ARBA00022723"/>
    </source>
</evidence>
<feature type="transmembrane region" description="Helical" evidence="5">
    <location>
        <begin position="38"/>
        <end position="61"/>
    </location>
</feature>
<dbReference type="PANTHER" id="PTHR33751:SF1">
    <property type="entry name" value="CBB3-TYPE CYTOCHROME C OXIDASE SUBUNIT FIXP"/>
    <property type="match status" value="1"/>
</dbReference>
<dbReference type="SUPFAM" id="SSF46626">
    <property type="entry name" value="Cytochrome c"/>
    <property type="match status" value="1"/>
</dbReference>
<dbReference type="PANTHER" id="PTHR33751">
    <property type="entry name" value="CBB3-TYPE CYTOCHROME C OXIDASE SUBUNIT FIXP"/>
    <property type="match status" value="1"/>
</dbReference>
<keyword evidence="1 4" id="KW-0349">Heme</keyword>
<dbReference type="AlphaFoldDB" id="A0A255Z0S0"/>
<dbReference type="OrthoDB" id="9811281at2"/>
<dbReference type="InterPro" id="IPR009056">
    <property type="entry name" value="Cyt_c-like_dom"/>
</dbReference>
<evidence type="ECO:0000256" key="4">
    <source>
        <dbReference type="PROSITE-ProRule" id="PRU00433"/>
    </source>
</evidence>
<keyword evidence="5" id="KW-0812">Transmembrane</keyword>
<dbReference type="Gene3D" id="6.10.280.130">
    <property type="match status" value="1"/>
</dbReference>
<reference evidence="7 8" key="1">
    <citation type="submission" date="2017-07" db="EMBL/GenBank/DDBJ databases">
        <title>Flavobacterium cyanobacteriorum sp. nov., isolated from cyanobacterial aggregates in a eutrophic lake.</title>
        <authorList>
            <person name="Cai H."/>
        </authorList>
    </citation>
    <scope>NUCLEOTIDE SEQUENCE [LARGE SCALE GENOMIC DNA]</scope>
    <source>
        <strain evidence="7 8">TH021</strain>
    </source>
</reference>
<evidence type="ECO:0000313" key="8">
    <source>
        <dbReference type="Proteomes" id="UP000216605"/>
    </source>
</evidence>
<dbReference type="GO" id="GO:0046872">
    <property type="term" value="F:metal ion binding"/>
    <property type="evidence" value="ECO:0007669"/>
    <property type="project" value="UniProtKB-KW"/>
</dbReference>
<keyword evidence="2 4" id="KW-0479">Metal-binding</keyword>
<dbReference type="GO" id="GO:0020037">
    <property type="term" value="F:heme binding"/>
    <property type="evidence" value="ECO:0007669"/>
    <property type="project" value="InterPro"/>
</dbReference>
<dbReference type="InterPro" id="IPR038414">
    <property type="entry name" value="CcoP_N_sf"/>
</dbReference>
<dbReference type="RefSeq" id="WP_094415645.1">
    <property type="nucleotide sequence ID" value="NZ_NOXV01000288.1"/>
</dbReference>
<evidence type="ECO:0000256" key="3">
    <source>
        <dbReference type="ARBA" id="ARBA00023004"/>
    </source>
</evidence>
<comment type="caution">
    <text evidence="7">The sequence shown here is derived from an EMBL/GenBank/DDBJ whole genome shotgun (WGS) entry which is preliminary data.</text>
</comment>
<keyword evidence="3 4" id="KW-0408">Iron</keyword>
<proteinExistence type="predicted"/>
<feature type="domain" description="Cytochrome c" evidence="6">
    <location>
        <begin position="194"/>
        <end position="274"/>
    </location>
</feature>
<dbReference type="Pfam" id="PF14715">
    <property type="entry name" value="FixP_N"/>
    <property type="match status" value="1"/>
</dbReference>
<accession>A0A255Z0S0</accession>
<dbReference type="Gene3D" id="1.10.760.10">
    <property type="entry name" value="Cytochrome c-like domain"/>
    <property type="match status" value="1"/>
</dbReference>
<evidence type="ECO:0000259" key="6">
    <source>
        <dbReference type="PROSITE" id="PS51007"/>
    </source>
</evidence>
<keyword evidence="5" id="KW-1133">Transmembrane helix</keyword>
<dbReference type="Pfam" id="PF13442">
    <property type="entry name" value="Cytochrome_CBB3"/>
    <property type="match status" value="1"/>
</dbReference>
<evidence type="ECO:0000256" key="5">
    <source>
        <dbReference type="SAM" id="Phobius"/>
    </source>
</evidence>
<organism evidence="7 8">
    <name type="scientific">Flavobacterium cyanobacteriorum</name>
    <dbReference type="NCBI Taxonomy" id="2022802"/>
    <lineage>
        <taxon>Bacteria</taxon>
        <taxon>Pseudomonadati</taxon>
        <taxon>Bacteroidota</taxon>
        <taxon>Flavobacteriia</taxon>
        <taxon>Flavobacteriales</taxon>
        <taxon>Flavobacteriaceae</taxon>
        <taxon>Flavobacterium</taxon>
    </lineage>
</organism>
<sequence>MKKFIPVYVRIPALFAIVFTAVELFVDSGDRPAFLKYPMVSIFLVVFLFLLISVEVVVAAVDRVTDALLTEEQRRERAVAEAAGFTESVWFKKLKGFFIKGKPVEEEASVMMDHNYDGIHELDNVLPPWWVKLFYATIIFGLVYLVRFHIMDGDSQSKEFEVEMEEARVAVEEYRKTDKDLIDANTVTLLTDAGDVAAGKKIFETNCVACHRADGGGSIGPNLTDEHWILGGGIKNVFNTITKGGRDGKGMVAWQGTLKPSEIQLVASYVLSLQGTHPKDPKAPDGDVWKEEAVTKATEVAANIKQ</sequence>
<protein>
    <submittedName>
        <fullName evidence="7">Cytochrome C oxidase subunit III</fullName>
    </submittedName>
</protein>
<keyword evidence="5" id="KW-0472">Membrane</keyword>
<dbReference type="InterPro" id="IPR050597">
    <property type="entry name" value="Cytochrome_c_Oxidase_Subunit"/>
</dbReference>
<feature type="transmembrane region" description="Helical" evidence="5">
    <location>
        <begin position="129"/>
        <end position="150"/>
    </location>
</feature>
<feature type="transmembrane region" description="Helical" evidence="5">
    <location>
        <begin position="6"/>
        <end position="26"/>
    </location>
</feature>
<dbReference type="InterPro" id="IPR032858">
    <property type="entry name" value="CcoP_N"/>
</dbReference>
<dbReference type="InterPro" id="IPR036909">
    <property type="entry name" value="Cyt_c-like_dom_sf"/>
</dbReference>
<dbReference type="PROSITE" id="PS51007">
    <property type="entry name" value="CYTC"/>
    <property type="match status" value="1"/>
</dbReference>
<gene>
    <name evidence="7" type="ORF">CHU92_11310</name>
</gene>
<dbReference type="EMBL" id="NOXV01000288">
    <property type="protein sequence ID" value="OYQ35052.1"/>
    <property type="molecule type" value="Genomic_DNA"/>
</dbReference>